<evidence type="ECO:0000313" key="7">
    <source>
        <dbReference type="Proteomes" id="UP000663852"/>
    </source>
</evidence>
<dbReference type="EMBL" id="CAJNOJ010000293">
    <property type="protein sequence ID" value="CAF1375911.1"/>
    <property type="molecule type" value="Genomic_DNA"/>
</dbReference>
<accession>A0A815J0D8</accession>
<evidence type="ECO:0000256" key="3">
    <source>
        <dbReference type="PROSITE-ProRule" id="PRU00339"/>
    </source>
</evidence>
<evidence type="ECO:0000313" key="6">
    <source>
        <dbReference type="Proteomes" id="UP000663828"/>
    </source>
</evidence>
<proteinExistence type="predicted"/>
<dbReference type="Pfam" id="PF13424">
    <property type="entry name" value="TPR_12"/>
    <property type="match status" value="2"/>
</dbReference>
<name>A0A815J0D8_ADIRI</name>
<sequence>MVVNFAYVSQAGQNFETYSLLWLDATVNNSHENLQAQTRLRESINHLVTFEDHHQCYAYIKCMSNHDRIVLIVSRHLGPLIVPYIVQFRQLVSIYVYCKNVTENEQWSKQFPKVKAVLNQIDDLIHKNISIIKLMKLYHYASYKGVMQNHYNPAELKIIQEFDRDYRSEYALWWYSTESFLYKMLNKALRVQNMHLLYLFRFAIRHIERRLVQNRCSKPVRFYRAQIMANQEVEKLKNCIGGFVSINSFSSTSYDCNGALKFFSNNDNLIDYKRVCFVIDADPRLENIKPFVDITKFSYYQEEKEVLFMIGSIFRLENTSMDHIGIYFIQMKLCSFNDHQLREIFEHMKKKNEAEGYYNRYLQQSSKSRKDIDKGYSGLGSLANRKDDYDASLNWHHQSLEIRLRTLKSDDQSIAKIYNSIGNAYEKKKDYANALQSYETALTIFRHTYDNDHLYIATCMNNIGNTYSGMRKPAEALTFYQNALTIQKKTLPSDHINLGSSYKNIGNVIADLGHYDQALSHLNLSLEIYKKSRPSQHPSIASKMRNIGLVYKDKRDYKQALAYFEKAANIYRQLFPATHPDVVQIEKDIRYVASKLI</sequence>
<evidence type="ECO:0000313" key="5">
    <source>
        <dbReference type="EMBL" id="CAF1615181.1"/>
    </source>
</evidence>
<dbReference type="AlphaFoldDB" id="A0A815J0D8"/>
<organism evidence="4 7">
    <name type="scientific">Adineta ricciae</name>
    <name type="common">Rotifer</name>
    <dbReference type="NCBI Taxonomy" id="249248"/>
    <lineage>
        <taxon>Eukaryota</taxon>
        <taxon>Metazoa</taxon>
        <taxon>Spiralia</taxon>
        <taxon>Gnathifera</taxon>
        <taxon>Rotifera</taxon>
        <taxon>Eurotatoria</taxon>
        <taxon>Bdelloidea</taxon>
        <taxon>Adinetida</taxon>
        <taxon>Adinetidae</taxon>
        <taxon>Adineta</taxon>
    </lineage>
</organism>
<dbReference type="SUPFAM" id="SSF56399">
    <property type="entry name" value="ADP-ribosylation"/>
    <property type="match status" value="1"/>
</dbReference>
<evidence type="ECO:0000256" key="2">
    <source>
        <dbReference type="ARBA" id="ARBA00022803"/>
    </source>
</evidence>
<feature type="repeat" description="TPR" evidence="3">
    <location>
        <begin position="499"/>
        <end position="532"/>
    </location>
</feature>
<dbReference type="InterPro" id="IPR011990">
    <property type="entry name" value="TPR-like_helical_dom_sf"/>
</dbReference>
<comment type="caution">
    <text evidence="4">The sequence shown here is derived from an EMBL/GenBank/DDBJ whole genome shotgun (WGS) entry which is preliminary data.</text>
</comment>
<dbReference type="SUPFAM" id="SSF48452">
    <property type="entry name" value="TPR-like"/>
    <property type="match status" value="2"/>
</dbReference>
<protein>
    <submittedName>
        <fullName evidence="4">Uncharacterized protein</fullName>
    </submittedName>
</protein>
<feature type="repeat" description="TPR" evidence="3">
    <location>
        <begin position="415"/>
        <end position="448"/>
    </location>
</feature>
<keyword evidence="2 3" id="KW-0802">TPR repeat</keyword>
<keyword evidence="6" id="KW-1185">Reference proteome</keyword>
<dbReference type="EMBL" id="CAJNOR010007327">
    <property type="protein sequence ID" value="CAF1615181.1"/>
    <property type="molecule type" value="Genomic_DNA"/>
</dbReference>
<dbReference type="Proteomes" id="UP000663828">
    <property type="component" value="Unassembled WGS sequence"/>
</dbReference>
<dbReference type="Gene3D" id="3.90.176.10">
    <property type="entry name" value="Toxin ADP-ribosyltransferase, Chain A, domain 1"/>
    <property type="match status" value="1"/>
</dbReference>
<feature type="repeat" description="TPR" evidence="3">
    <location>
        <begin position="541"/>
        <end position="574"/>
    </location>
</feature>
<dbReference type="InterPro" id="IPR019734">
    <property type="entry name" value="TPR_rpt"/>
</dbReference>
<gene>
    <name evidence="4" type="ORF">EDS130_LOCUS34644</name>
    <name evidence="5" type="ORF">XAT740_LOCUS49457</name>
</gene>
<keyword evidence="1" id="KW-0677">Repeat</keyword>
<dbReference type="Gene3D" id="1.25.40.10">
    <property type="entry name" value="Tetratricopeptide repeat domain"/>
    <property type="match status" value="2"/>
</dbReference>
<evidence type="ECO:0000313" key="4">
    <source>
        <dbReference type="EMBL" id="CAF1375911.1"/>
    </source>
</evidence>
<dbReference type="PROSITE" id="PS50005">
    <property type="entry name" value="TPR"/>
    <property type="match status" value="3"/>
</dbReference>
<reference evidence="4" key="1">
    <citation type="submission" date="2021-02" db="EMBL/GenBank/DDBJ databases">
        <authorList>
            <person name="Nowell W R."/>
        </authorList>
    </citation>
    <scope>NUCLEOTIDE SEQUENCE</scope>
</reference>
<dbReference type="OrthoDB" id="66906at2759"/>
<dbReference type="SMART" id="SM00028">
    <property type="entry name" value="TPR"/>
    <property type="match status" value="5"/>
</dbReference>
<dbReference type="PANTHER" id="PTHR45641">
    <property type="entry name" value="TETRATRICOPEPTIDE REPEAT PROTEIN (AFU_ORTHOLOGUE AFUA_6G03870)"/>
    <property type="match status" value="1"/>
</dbReference>
<evidence type="ECO:0000256" key="1">
    <source>
        <dbReference type="ARBA" id="ARBA00022737"/>
    </source>
</evidence>
<dbReference type="Proteomes" id="UP000663852">
    <property type="component" value="Unassembled WGS sequence"/>
</dbReference>
<dbReference type="PANTHER" id="PTHR45641:SF19">
    <property type="entry name" value="NEPHROCYSTIN-3"/>
    <property type="match status" value="1"/>
</dbReference>